<dbReference type="InterPro" id="IPR050671">
    <property type="entry name" value="CD300_family_receptors"/>
</dbReference>
<keyword evidence="8" id="KW-1185">Reference proteome</keyword>
<proteinExistence type="predicted"/>
<feature type="compositionally biased region" description="Polar residues" evidence="4">
    <location>
        <begin position="122"/>
        <end position="156"/>
    </location>
</feature>
<accession>A0A7J6DG36</accession>
<dbReference type="SUPFAM" id="SSF48726">
    <property type="entry name" value="Immunoglobulin"/>
    <property type="match status" value="1"/>
</dbReference>
<feature type="chain" id="PRO_5029779670" description="Immunoglobulin V-set domain-containing protein" evidence="5">
    <location>
        <begin position="24"/>
        <end position="219"/>
    </location>
</feature>
<evidence type="ECO:0000256" key="1">
    <source>
        <dbReference type="ARBA" id="ARBA00004370"/>
    </source>
</evidence>
<dbReference type="InterPro" id="IPR013106">
    <property type="entry name" value="Ig_V-set"/>
</dbReference>
<dbReference type="Pfam" id="PF07686">
    <property type="entry name" value="V-set"/>
    <property type="match status" value="1"/>
</dbReference>
<feature type="signal peptide" evidence="5">
    <location>
        <begin position="1"/>
        <end position="23"/>
    </location>
</feature>
<keyword evidence="3" id="KW-0472">Membrane</keyword>
<dbReference type="InterPro" id="IPR013783">
    <property type="entry name" value="Ig-like_fold"/>
</dbReference>
<dbReference type="AlphaFoldDB" id="A0A7J6DG36"/>
<dbReference type="InterPro" id="IPR036179">
    <property type="entry name" value="Ig-like_dom_sf"/>
</dbReference>
<reference evidence="7 8" key="1">
    <citation type="submission" date="2020-04" db="EMBL/GenBank/DDBJ databases">
        <title>Chromosome-level genome assembly of a cyprinid fish Onychostoma macrolepis by integration of Nanopore Sequencing, Bionano and Hi-C technology.</title>
        <authorList>
            <person name="Wang D."/>
        </authorList>
    </citation>
    <scope>NUCLEOTIDE SEQUENCE [LARGE SCALE GENOMIC DNA]</scope>
    <source>
        <strain evidence="7">SWU-2019</strain>
        <tissue evidence="7">Muscle</tissue>
    </source>
</reference>
<evidence type="ECO:0000313" key="7">
    <source>
        <dbReference type="EMBL" id="KAF4118217.1"/>
    </source>
</evidence>
<dbReference type="GO" id="GO:0004888">
    <property type="term" value="F:transmembrane signaling receptor activity"/>
    <property type="evidence" value="ECO:0007669"/>
    <property type="project" value="TreeGrafter"/>
</dbReference>
<dbReference type="EMBL" id="JAAMOB010000001">
    <property type="protein sequence ID" value="KAF4118217.1"/>
    <property type="molecule type" value="Genomic_DNA"/>
</dbReference>
<dbReference type="Proteomes" id="UP000579812">
    <property type="component" value="Unassembled WGS sequence"/>
</dbReference>
<evidence type="ECO:0000313" key="8">
    <source>
        <dbReference type="Proteomes" id="UP000579812"/>
    </source>
</evidence>
<dbReference type="GO" id="GO:0005886">
    <property type="term" value="C:plasma membrane"/>
    <property type="evidence" value="ECO:0007669"/>
    <property type="project" value="TreeGrafter"/>
</dbReference>
<evidence type="ECO:0000256" key="4">
    <source>
        <dbReference type="SAM" id="MobiDB-lite"/>
    </source>
</evidence>
<protein>
    <recommendedName>
        <fullName evidence="6">Immunoglobulin V-set domain-containing protein</fullName>
    </recommendedName>
</protein>
<gene>
    <name evidence="7" type="ORF">G5714_000268</name>
</gene>
<dbReference type="Gene3D" id="2.60.40.10">
    <property type="entry name" value="Immunoglobulins"/>
    <property type="match status" value="1"/>
</dbReference>
<evidence type="ECO:0000256" key="2">
    <source>
        <dbReference type="ARBA" id="ARBA00022692"/>
    </source>
</evidence>
<keyword evidence="2" id="KW-0812">Transmembrane</keyword>
<feature type="region of interest" description="Disordered" evidence="4">
    <location>
        <begin position="122"/>
        <end position="168"/>
    </location>
</feature>
<comment type="caution">
    <text evidence="7">The sequence shown here is derived from an EMBL/GenBank/DDBJ whole genome shotgun (WGS) entry which is preliminary data.</text>
</comment>
<name>A0A7J6DG36_9TELE</name>
<evidence type="ECO:0000256" key="5">
    <source>
        <dbReference type="SAM" id="SignalP"/>
    </source>
</evidence>
<dbReference type="PANTHER" id="PTHR11860">
    <property type="entry name" value="POLYMERIC-IMMUNOGLOBULIN RECEPTOR"/>
    <property type="match status" value="1"/>
</dbReference>
<organism evidence="7 8">
    <name type="scientific">Onychostoma macrolepis</name>
    <dbReference type="NCBI Taxonomy" id="369639"/>
    <lineage>
        <taxon>Eukaryota</taxon>
        <taxon>Metazoa</taxon>
        <taxon>Chordata</taxon>
        <taxon>Craniata</taxon>
        <taxon>Vertebrata</taxon>
        <taxon>Euteleostomi</taxon>
        <taxon>Actinopterygii</taxon>
        <taxon>Neopterygii</taxon>
        <taxon>Teleostei</taxon>
        <taxon>Ostariophysi</taxon>
        <taxon>Cypriniformes</taxon>
        <taxon>Cyprinidae</taxon>
        <taxon>Acrossocheilinae</taxon>
        <taxon>Onychostoma</taxon>
    </lineage>
</organism>
<sequence>MKSFHMLWIWIFLSGFRNLATDGTDIHGYTGKGATITCSHGWASTNIKYFCRDPCGYRDILVKSDQSPTGRYTLKEHRDGTFTVNIADLQESESGIYWCAVDRSIKDSYKEVKLTVSKHPSKSITTSTQPYKDIQTSTDSLTTTPAAHSESPSVTASKTSRDSSPDDTTLSLSNSICEDYSVYIICCRWSGHDHICSWIGHRSSVQEKTQDIRRLHAAQ</sequence>
<keyword evidence="5" id="KW-0732">Signal</keyword>
<evidence type="ECO:0000259" key="6">
    <source>
        <dbReference type="Pfam" id="PF07686"/>
    </source>
</evidence>
<dbReference type="OrthoDB" id="9805957at2759"/>
<comment type="subcellular location">
    <subcellularLocation>
        <location evidence="1">Membrane</location>
    </subcellularLocation>
</comment>
<feature type="domain" description="Immunoglobulin V-set" evidence="6">
    <location>
        <begin position="25"/>
        <end position="116"/>
    </location>
</feature>
<dbReference type="PANTHER" id="PTHR11860:SF118">
    <property type="entry name" value="CMRF35-LIKE MOLECULE 3-RELATED"/>
    <property type="match status" value="1"/>
</dbReference>
<evidence type="ECO:0000256" key="3">
    <source>
        <dbReference type="ARBA" id="ARBA00023136"/>
    </source>
</evidence>